<name>A0A0H4QHG7_9LACO</name>
<dbReference type="InterPro" id="IPR006153">
    <property type="entry name" value="Cation/H_exchanger_TM"/>
</dbReference>
<comment type="subcellular location">
    <subcellularLocation>
        <location evidence="1">Cell membrane</location>
        <topology evidence="1">Multi-pass membrane protein</topology>
    </subcellularLocation>
</comment>
<feature type="transmembrane region" description="Helical" evidence="10">
    <location>
        <begin position="31"/>
        <end position="50"/>
    </location>
</feature>
<dbReference type="AlphaFoldDB" id="A0A0H4QHG7"/>
<dbReference type="OrthoDB" id="9809206at2"/>
<dbReference type="GO" id="GO:0051453">
    <property type="term" value="P:regulation of intracellular pH"/>
    <property type="evidence" value="ECO:0007669"/>
    <property type="project" value="TreeGrafter"/>
</dbReference>
<keyword evidence="13" id="KW-1185">Reference proteome</keyword>
<feature type="transmembrane region" description="Helical" evidence="10">
    <location>
        <begin position="341"/>
        <end position="361"/>
    </location>
</feature>
<protein>
    <submittedName>
        <fullName evidence="12">Sodium:proton antiporter</fullName>
    </submittedName>
</protein>
<dbReference type="STRING" id="1007676.ABM34_10165"/>
<dbReference type="GO" id="GO:0015386">
    <property type="term" value="F:potassium:proton antiporter activity"/>
    <property type="evidence" value="ECO:0007669"/>
    <property type="project" value="TreeGrafter"/>
</dbReference>
<evidence type="ECO:0000256" key="2">
    <source>
        <dbReference type="ARBA" id="ARBA00022448"/>
    </source>
</evidence>
<keyword evidence="6" id="KW-0915">Sodium</keyword>
<dbReference type="GO" id="GO:0005886">
    <property type="term" value="C:plasma membrane"/>
    <property type="evidence" value="ECO:0007669"/>
    <property type="project" value="UniProtKB-SubCell"/>
</dbReference>
<dbReference type="EMBL" id="CP012034">
    <property type="protein sequence ID" value="AKP67859.1"/>
    <property type="molecule type" value="Genomic_DNA"/>
</dbReference>
<dbReference type="GO" id="GO:0015385">
    <property type="term" value="F:sodium:proton antiporter activity"/>
    <property type="evidence" value="ECO:0007669"/>
    <property type="project" value="InterPro"/>
</dbReference>
<dbReference type="GO" id="GO:0098719">
    <property type="term" value="P:sodium ion import across plasma membrane"/>
    <property type="evidence" value="ECO:0007669"/>
    <property type="project" value="TreeGrafter"/>
</dbReference>
<keyword evidence="4 10" id="KW-0812">Transmembrane</keyword>
<proteinExistence type="predicted"/>
<feature type="transmembrane region" description="Helical" evidence="10">
    <location>
        <begin position="177"/>
        <end position="202"/>
    </location>
</feature>
<keyword evidence="5 10" id="KW-1133">Transmembrane helix</keyword>
<feature type="transmembrane region" description="Helical" evidence="10">
    <location>
        <begin position="86"/>
        <end position="109"/>
    </location>
</feature>
<organism evidence="12 13">
    <name type="scientific">Companilactobacillus ginsenosidimutans</name>
    <dbReference type="NCBI Taxonomy" id="1007676"/>
    <lineage>
        <taxon>Bacteria</taxon>
        <taxon>Bacillati</taxon>
        <taxon>Bacillota</taxon>
        <taxon>Bacilli</taxon>
        <taxon>Lactobacillales</taxon>
        <taxon>Lactobacillaceae</taxon>
        <taxon>Companilactobacillus</taxon>
    </lineage>
</organism>
<feature type="transmembrane region" description="Helical" evidence="10">
    <location>
        <begin position="310"/>
        <end position="329"/>
    </location>
</feature>
<dbReference type="Pfam" id="PF00999">
    <property type="entry name" value="Na_H_Exchanger"/>
    <property type="match status" value="1"/>
</dbReference>
<feature type="transmembrane region" description="Helical" evidence="10">
    <location>
        <begin position="274"/>
        <end position="298"/>
    </location>
</feature>
<feature type="transmembrane region" description="Helical" evidence="10">
    <location>
        <begin position="57"/>
        <end position="74"/>
    </location>
</feature>
<accession>A0A0H4QHG7</accession>
<reference evidence="13" key="1">
    <citation type="submission" date="2015-07" db="EMBL/GenBank/DDBJ databases">
        <title>Lactobacillus ginsenosidimutans/EMML 3141/ whole genome sequencing.</title>
        <authorList>
            <person name="Kim M.K."/>
            <person name="Im W.-T."/>
            <person name="Srinivasan S."/>
            <person name="Lee J.-J."/>
        </authorList>
    </citation>
    <scope>NUCLEOTIDE SEQUENCE [LARGE SCALE GENOMIC DNA]</scope>
    <source>
        <strain evidence="13">EMML 3041</strain>
    </source>
</reference>
<evidence type="ECO:0000256" key="4">
    <source>
        <dbReference type="ARBA" id="ARBA00022692"/>
    </source>
</evidence>
<evidence type="ECO:0000256" key="9">
    <source>
        <dbReference type="ARBA" id="ARBA00023201"/>
    </source>
</evidence>
<gene>
    <name evidence="12" type="ORF">ABM34_10165</name>
</gene>
<evidence type="ECO:0000256" key="6">
    <source>
        <dbReference type="ARBA" id="ARBA00023053"/>
    </source>
</evidence>
<keyword evidence="3" id="KW-1003">Cell membrane</keyword>
<dbReference type="PANTHER" id="PTHR10110:SF86">
    <property type="entry name" value="SODIUM_HYDROGEN EXCHANGER 7"/>
    <property type="match status" value="1"/>
</dbReference>
<dbReference type="PANTHER" id="PTHR10110">
    <property type="entry name" value="SODIUM/HYDROGEN EXCHANGER"/>
    <property type="match status" value="1"/>
</dbReference>
<evidence type="ECO:0000313" key="12">
    <source>
        <dbReference type="EMBL" id="AKP67859.1"/>
    </source>
</evidence>
<evidence type="ECO:0000256" key="5">
    <source>
        <dbReference type="ARBA" id="ARBA00022989"/>
    </source>
</evidence>
<keyword evidence="8 10" id="KW-0472">Membrane</keyword>
<sequence>MAILISSGLIVIAIAIANILAKFVPGISNTYVNLAMGIVFGLIPLTDKLILGFNNEIFMFAIIAPLLFFEGQGTRNFVVRNQASRIIGMSVILAIITAILVGWSINLVFGMFFPFTLIMAAISTPTDATAFDSVVEGREIPDAVGNNLKMESLFNDATGIILLAAGLTWLQTGHLSFTANISSFLVSAVGGVIFGAVFAYLVMIFRQILVRSKVNVISSQTIIFLITPFVIYYLAEEIHVSGIIAVVCAGLVSNSEASRSRFSSSHQFHLGTQLMLFISEVLNSFVFVTLGITLVRIIRDNFQEITLSFSWLWIGIMIYLVSLIVRYLYAKFIMHDTATDAVTFSFGGIHGAVTLAMVFSVSRQIVGQKNFDLLILIETVVIILSMVVPTILFKFTLTATPDDTDILAQVADIRDEMVKRGIAQVNEMHLDKSVRKSVIYDLRDQNKKNDMFSFLHQWRAANKNRFDFDEKQRLDERRALMYAFDVERDYLHDVSLEHRFYSSYLYTLHSEVLLAESLVLDPINQQN</sequence>
<feature type="transmembrane region" description="Helical" evidence="10">
    <location>
        <begin position="373"/>
        <end position="393"/>
    </location>
</feature>
<evidence type="ECO:0000256" key="10">
    <source>
        <dbReference type="SAM" id="Phobius"/>
    </source>
</evidence>
<feature type="transmembrane region" description="Helical" evidence="10">
    <location>
        <begin position="238"/>
        <end position="254"/>
    </location>
</feature>
<dbReference type="RefSeq" id="WP_048705495.1">
    <property type="nucleotide sequence ID" value="NZ_CP012034.1"/>
</dbReference>
<keyword evidence="7" id="KW-0406">Ion transport</keyword>
<feature type="domain" description="Cation/H+ exchanger transmembrane" evidence="11">
    <location>
        <begin position="13"/>
        <end position="397"/>
    </location>
</feature>
<feature type="transmembrane region" description="Helical" evidence="10">
    <location>
        <begin position="214"/>
        <end position="232"/>
    </location>
</feature>
<dbReference type="InterPro" id="IPR018422">
    <property type="entry name" value="Cation/H_exchanger_CPA1"/>
</dbReference>
<dbReference type="KEGG" id="lgn:ABM34_10165"/>
<evidence type="ECO:0000256" key="1">
    <source>
        <dbReference type="ARBA" id="ARBA00004651"/>
    </source>
</evidence>
<evidence type="ECO:0000256" key="8">
    <source>
        <dbReference type="ARBA" id="ARBA00023136"/>
    </source>
</evidence>
<evidence type="ECO:0000256" key="7">
    <source>
        <dbReference type="ARBA" id="ARBA00023065"/>
    </source>
</evidence>
<dbReference type="PATRIC" id="fig|1007676.4.peg.2057"/>
<keyword evidence="2" id="KW-0813">Transport</keyword>
<evidence type="ECO:0000256" key="3">
    <source>
        <dbReference type="ARBA" id="ARBA00022475"/>
    </source>
</evidence>
<dbReference type="Proteomes" id="UP000036106">
    <property type="component" value="Chromosome"/>
</dbReference>
<keyword evidence="9" id="KW-0739">Sodium transport</keyword>
<evidence type="ECO:0000259" key="11">
    <source>
        <dbReference type="Pfam" id="PF00999"/>
    </source>
</evidence>
<evidence type="ECO:0000313" key="13">
    <source>
        <dbReference type="Proteomes" id="UP000036106"/>
    </source>
</evidence>